<evidence type="ECO:0000256" key="2">
    <source>
        <dbReference type="SAM" id="MobiDB-lite"/>
    </source>
</evidence>
<protein>
    <submittedName>
        <fullName evidence="4">FHA domain-containing protein</fullName>
    </submittedName>
</protein>
<dbReference type="InterPro" id="IPR008984">
    <property type="entry name" value="SMAD_FHA_dom_sf"/>
</dbReference>
<reference evidence="4 5" key="1">
    <citation type="submission" date="2019-01" db="EMBL/GenBank/DDBJ databases">
        <title>Genome sequencing of strain FW100M-8.</title>
        <authorList>
            <person name="Heo J."/>
            <person name="Kim S.-J."/>
            <person name="Kim J.-S."/>
            <person name="Hong S.-B."/>
            <person name="Kwon S.-W."/>
        </authorList>
    </citation>
    <scope>NUCLEOTIDE SEQUENCE [LARGE SCALE GENOMIC DNA]</scope>
    <source>
        <strain evidence="4 5">FW100M-8</strain>
    </source>
</reference>
<dbReference type="SUPFAM" id="SSF49879">
    <property type="entry name" value="SMAD/FHA domain"/>
    <property type="match status" value="1"/>
</dbReference>
<name>A0A4P6FAY6_9MICO</name>
<dbReference type="Gene3D" id="2.60.200.20">
    <property type="match status" value="1"/>
</dbReference>
<dbReference type="InterPro" id="IPR000253">
    <property type="entry name" value="FHA_dom"/>
</dbReference>
<dbReference type="PROSITE" id="PS50006">
    <property type="entry name" value="FHA_DOMAIN"/>
    <property type="match status" value="1"/>
</dbReference>
<dbReference type="AlphaFoldDB" id="A0A4P6FAY6"/>
<proteinExistence type="predicted"/>
<evidence type="ECO:0000256" key="1">
    <source>
        <dbReference type="ARBA" id="ARBA00022553"/>
    </source>
</evidence>
<dbReference type="KEGG" id="agf:ET445_01070"/>
<sequence>MSATVGGRGEAERPGEPVRYSRSVFEYVAAAEGIQPGFAIVTGRFVTLFGHETGAEFAGELYAMLENDEAELADVLDLLALEGGPPDCGIVEVVDAETRSVHVGVRGAVDVVMDGVASSRFSGPGGGAWVVGEAAGIEGLRLTIGSVPGMGDRLPVQRGVVRAAEIAMAKVRKDAPRQVLDLATRPIQIPLDAAAIAAYKADAAAKTLPFVAEPVAQPEFDPEHVVEPVPVLSPSVIAEAMGGVSGHAPASPRAAGGTSTGLDQRLQREASEASVASAHANWVLRLPDGLEVAPPVVFGRRPSGSLGDGAVQIVTSSPRREISGRHVEIVADLEGISAVDLGSTNGTVIRPPGRAPYLLIHNAQVALEAGTILDLGESYLVTIGVSESAPA</sequence>
<evidence type="ECO:0000313" key="4">
    <source>
        <dbReference type="EMBL" id="QAY72133.1"/>
    </source>
</evidence>
<dbReference type="Proteomes" id="UP000291259">
    <property type="component" value="Chromosome"/>
</dbReference>
<feature type="domain" description="FHA" evidence="3">
    <location>
        <begin position="296"/>
        <end position="349"/>
    </location>
</feature>
<evidence type="ECO:0000259" key="3">
    <source>
        <dbReference type="PROSITE" id="PS50006"/>
    </source>
</evidence>
<gene>
    <name evidence="4" type="ORF">ET445_01070</name>
</gene>
<dbReference type="Pfam" id="PF00498">
    <property type="entry name" value="FHA"/>
    <property type="match status" value="1"/>
</dbReference>
<dbReference type="OrthoDB" id="5485098at2"/>
<evidence type="ECO:0000313" key="5">
    <source>
        <dbReference type="Proteomes" id="UP000291259"/>
    </source>
</evidence>
<feature type="region of interest" description="Disordered" evidence="2">
    <location>
        <begin position="243"/>
        <end position="270"/>
    </location>
</feature>
<dbReference type="RefSeq" id="WP_129188043.1">
    <property type="nucleotide sequence ID" value="NZ_CP035491.1"/>
</dbReference>
<keyword evidence="1" id="KW-0597">Phosphoprotein</keyword>
<dbReference type="CDD" id="cd00060">
    <property type="entry name" value="FHA"/>
    <property type="match status" value="1"/>
</dbReference>
<organism evidence="4 5">
    <name type="scientific">Agromyces protaetiae</name>
    <dbReference type="NCBI Taxonomy" id="2509455"/>
    <lineage>
        <taxon>Bacteria</taxon>
        <taxon>Bacillati</taxon>
        <taxon>Actinomycetota</taxon>
        <taxon>Actinomycetes</taxon>
        <taxon>Micrococcales</taxon>
        <taxon>Microbacteriaceae</taxon>
        <taxon>Agromyces</taxon>
    </lineage>
</organism>
<accession>A0A4P6FAY6</accession>
<keyword evidence="5" id="KW-1185">Reference proteome</keyword>
<dbReference type="EMBL" id="CP035491">
    <property type="protein sequence ID" value="QAY72133.1"/>
    <property type="molecule type" value="Genomic_DNA"/>
</dbReference>